<reference evidence="3 4" key="1">
    <citation type="submission" date="2022-06" db="EMBL/GenBank/DDBJ databases">
        <title>Genomic Encyclopedia of Archaeal and Bacterial Type Strains, Phase II (KMG-II): from individual species to whole genera.</title>
        <authorList>
            <person name="Goeker M."/>
        </authorList>
    </citation>
    <scope>NUCLEOTIDE SEQUENCE [LARGE SCALE GENOMIC DNA]</scope>
    <source>
        <strain evidence="3 4">DSM 45037</strain>
    </source>
</reference>
<dbReference type="GO" id="GO:0003677">
    <property type="term" value="F:DNA binding"/>
    <property type="evidence" value="ECO:0007669"/>
    <property type="project" value="UniProtKB-KW"/>
</dbReference>
<accession>A0ABT1GYZ3</accession>
<dbReference type="SUPFAM" id="SSF46785">
    <property type="entry name" value="Winged helix' DNA-binding domain"/>
    <property type="match status" value="1"/>
</dbReference>
<organism evidence="3 4">
    <name type="scientific">Williamsia serinedens</name>
    <dbReference type="NCBI Taxonomy" id="391736"/>
    <lineage>
        <taxon>Bacteria</taxon>
        <taxon>Bacillati</taxon>
        <taxon>Actinomycetota</taxon>
        <taxon>Actinomycetes</taxon>
        <taxon>Mycobacteriales</taxon>
        <taxon>Nocardiaceae</taxon>
        <taxon>Williamsia</taxon>
    </lineage>
</organism>
<protein>
    <submittedName>
        <fullName evidence="3">DNA-binding transcriptional regulator, MarR family</fullName>
    </submittedName>
</protein>
<evidence type="ECO:0000313" key="4">
    <source>
        <dbReference type="Proteomes" id="UP001205740"/>
    </source>
</evidence>
<evidence type="ECO:0000313" key="3">
    <source>
        <dbReference type="EMBL" id="MCP2160215.1"/>
    </source>
</evidence>
<proteinExistence type="predicted"/>
<gene>
    <name evidence="3" type="ORF">LX12_001394</name>
</gene>
<feature type="region of interest" description="Disordered" evidence="1">
    <location>
        <begin position="1"/>
        <end position="24"/>
    </location>
</feature>
<dbReference type="Proteomes" id="UP001205740">
    <property type="component" value="Unassembled WGS sequence"/>
</dbReference>
<dbReference type="RefSeq" id="WP_253653785.1">
    <property type="nucleotide sequence ID" value="NZ_BAAAOE010000001.1"/>
</dbReference>
<dbReference type="InterPro" id="IPR039422">
    <property type="entry name" value="MarR/SlyA-like"/>
</dbReference>
<name>A0ABT1GYZ3_9NOCA</name>
<dbReference type="Pfam" id="PF01047">
    <property type="entry name" value="MarR"/>
    <property type="match status" value="1"/>
</dbReference>
<comment type="caution">
    <text evidence="3">The sequence shown here is derived from an EMBL/GenBank/DDBJ whole genome shotgun (WGS) entry which is preliminary data.</text>
</comment>
<dbReference type="EMBL" id="JAMTCG010000002">
    <property type="protein sequence ID" value="MCP2160215.1"/>
    <property type="molecule type" value="Genomic_DNA"/>
</dbReference>
<keyword evidence="4" id="KW-1185">Reference proteome</keyword>
<keyword evidence="3" id="KW-0238">DNA-binding</keyword>
<dbReference type="PANTHER" id="PTHR33164:SF43">
    <property type="entry name" value="HTH-TYPE TRANSCRIPTIONAL REPRESSOR YETL"/>
    <property type="match status" value="1"/>
</dbReference>
<dbReference type="InterPro" id="IPR036388">
    <property type="entry name" value="WH-like_DNA-bd_sf"/>
</dbReference>
<dbReference type="SMART" id="SM00347">
    <property type="entry name" value="HTH_MARR"/>
    <property type="match status" value="1"/>
</dbReference>
<evidence type="ECO:0000259" key="2">
    <source>
        <dbReference type="PROSITE" id="PS50995"/>
    </source>
</evidence>
<dbReference type="InterPro" id="IPR000835">
    <property type="entry name" value="HTH_MarR-typ"/>
</dbReference>
<dbReference type="PROSITE" id="PS50995">
    <property type="entry name" value="HTH_MARR_2"/>
    <property type="match status" value="1"/>
</dbReference>
<dbReference type="InterPro" id="IPR036390">
    <property type="entry name" value="WH_DNA-bd_sf"/>
</dbReference>
<dbReference type="Gene3D" id="1.10.10.10">
    <property type="entry name" value="Winged helix-like DNA-binding domain superfamily/Winged helix DNA-binding domain"/>
    <property type="match status" value="1"/>
</dbReference>
<feature type="domain" description="HTH marR-type" evidence="2">
    <location>
        <begin position="32"/>
        <end position="168"/>
    </location>
</feature>
<dbReference type="PANTHER" id="PTHR33164">
    <property type="entry name" value="TRANSCRIPTIONAL REGULATOR, MARR FAMILY"/>
    <property type="match status" value="1"/>
</dbReference>
<evidence type="ECO:0000256" key="1">
    <source>
        <dbReference type="SAM" id="MobiDB-lite"/>
    </source>
</evidence>
<sequence>MFSTGDDLGPQPDRRVVPLHPVPDGGPLRDVEQRAWRSFVEGTQALLTFLDRELVEETDLALGEYMILEVLADHPMLRMTDLAGGGLASRSTISRQVSRLVDLGDVERIPDTSDARNRLVRITDAGREHLRRAATGHADRVRKHLLAHVDPRPGHIGDLDLFFRDVREGLE</sequence>